<dbReference type="Pfam" id="PF10996">
    <property type="entry name" value="Beta-Casp"/>
    <property type="match status" value="1"/>
</dbReference>
<evidence type="ECO:0008006" key="6">
    <source>
        <dbReference type="Google" id="ProtNLM"/>
    </source>
</evidence>
<dbReference type="InterPro" id="IPR022712">
    <property type="entry name" value="Beta_Casp"/>
</dbReference>
<evidence type="ECO:0000259" key="3">
    <source>
        <dbReference type="SMART" id="SM01027"/>
    </source>
</evidence>
<dbReference type="SMART" id="SM01027">
    <property type="entry name" value="Beta-Casp"/>
    <property type="match status" value="1"/>
</dbReference>
<evidence type="ECO:0000313" key="4">
    <source>
        <dbReference type="EMBL" id="PIT91633.1"/>
    </source>
</evidence>
<dbReference type="SMART" id="SM00849">
    <property type="entry name" value="Lactamase_B"/>
    <property type="match status" value="1"/>
</dbReference>
<gene>
    <name evidence="4" type="ORF">COU12_02025</name>
</gene>
<feature type="domain" description="Metallo-beta-lactamase" evidence="2">
    <location>
        <begin position="13"/>
        <end position="226"/>
    </location>
</feature>
<keyword evidence="1" id="KW-0378">Hydrolase</keyword>
<dbReference type="AlphaFoldDB" id="A0A2M6WFR6"/>
<name>A0A2M6WFR6_9BACT</name>
<evidence type="ECO:0000256" key="1">
    <source>
        <dbReference type="ARBA" id="ARBA00022801"/>
    </source>
</evidence>
<dbReference type="GO" id="GO:0004521">
    <property type="term" value="F:RNA endonuclease activity"/>
    <property type="evidence" value="ECO:0007669"/>
    <property type="project" value="TreeGrafter"/>
</dbReference>
<dbReference type="PANTHER" id="PTHR11203:SF37">
    <property type="entry name" value="INTEGRATOR COMPLEX SUBUNIT 11"/>
    <property type="match status" value="1"/>
</dbReference>
<comment type="caution">
    <text evidence="4">The sequence shown here is derived from an EMBL/GenBank/DDBJ whole genome shotgun (WGS) entry which is preliminary data.</text>
</comment>
<dbReference type="EMBL" id="PFBE01000033">
    <property type="protein sequence ID" value="PIT91633.1"/>
    <property type="molecule type" value="Genomic_DNA"/>
</dbReference>
<dbReference type="Gene3D" id="3.60.15.10">
    <property type="entry name" value="Ribonuclease Z/Hydroxyacylglutathione hydrolase-like"/>
    <property type="match status" value="1"/>
</dbReference>
<dbReference type="Gene3D" id="3.40.50.10890">
    <property type="match status" value="1"/>
</dbReference>
<reference evidence="5" key="1">
    <citation type="submission" date="2017-09" db="EMBL/GenBank/DDBJ databases">
        <title>Depth-based differentiation of microbial function through sediment-hosted aquifers and enrichment of novel symbionts in the deep terrestrial subsurface.</title>
        <authorList>
            <person name="Probst A.J."/>
            <person name="Ladd B."/>
            <person name="Jarett J.K."/>
            <person name="Geller-Mcgrath D.E."/>
            <person name="Sieber C.M.K."/>
            <person name="Emerson J.B."/>
            <person name="Anantharaman K."/>
            <person name="Thomas B.C."/>
            <person name="Malmstrom R."/>
            <person name="Stieglmeier M."/>
            <person name="Klingl A."/>
            <person name="Woyke T."/>
            <person name="Ryan C.M."/>
            <person name="Banfield J.F."/>
        </authorList>
    </citation>
    <scope>NUCLEOTIDE SEQUENCE [LARGE SCALE GENOMIC DNA]</scope>
</reference>
<dbReference type="Proteomes" id="UP000229530">
    <property type="component" value="Unassembled WGS sequence"/>
</dbReference>
<evidence type="ECO:0000313" key="5">
    <source>
        <dbReference type="Proteomes" id="UP000229530"/>
    </source>
</evidence>
<dbReference type="Pfam" id="PF00753">
    <property type="entry name" value="Lactamase_B"/>
    <property type="match status" value="1"/>
</dbReference>
<dbReference type="InterPro" id="IPR050698">
    <property type="entry name" value="MBL"/>
</dbReference>
<feature type="domain" description="Beta-Casp" evidence="3">
    <location>
        <begin position="238"/>
        <end position="366"/>
    </location>
</feature>
<dbReference type="InterPro" id="IPR011108">
    <property type="entry name" value="RMMBL"/>
</dbReference>
<dbReference type="SUPFAM" id="SSF56281">
    <property type="entry name" value="Metallo-hydrolase/oxidoreductase"/>
    <property type="match status" value="1"/>
</dbReference>
<proteinExistence type="predicted"/>
<sequence length="451" mass="49705">MELTFHGGARMVTGSNYLLESGGEQILIDCGLNQGSRFCEAKNFEPFHYDPKKIKALFVTHAHIDHTGRIPQLVRQGFTGPIYSTEPTKDFAELLLLDSEHILREDAEVHHREPLYGAEDVNRAGAQWRGVSYHKKATVGPFSIEFYDAGHILGSAILAVEAEGKRVVFSGDLGNMPPSFINPRESIPGADYVLVESVYGARVHEDLADRRDALEDLIEETVKAGGVVLIPAFALERTQGLLYELNELVEHGRIPRVPIFVDSPLAIKLTAVYQKYASDPRYFGPAAIASLKRGDALFNFPGLRMSLTKEQSKEINSVPPPKVIIAGSGMSQGGRILHHEVRYLPDPKSSILFIGYQAEGSLGRKILEGAKTVKLLGEEVAVRAKVKQISGYSAHADQPQLLEWLRPMRLSAKKVFVVQGEEIEALPLAQKIRDELAMDAVVPTEGEVVNL</sequence>
<dbReference type="CDD" id="cd16295">
    <property type="entry name" value="TTHA0252-CPSF-like_MBL-fold"/>
    <property type="match status" value="1"/>
</dbReference>
<evidence type="ECO:0000259" key="2">
    <source>
        <dbReference type="SMART" id="SM00849"/>
    </source>
</evidence>
<accession>A0A2M6WFR6</accession>
<organism evidence="4 5">
    <name type="scientific">Candidatus Jorgensenbacteria bacterium CG10_big_fil_rev_8_21_14_0_10_54_38</name>
    <dbReference type="NCBI Taxonomy" id="1974593"/>
    <lineage>
        <taxon>Bacteria</taxon>
        <taxon>Candidatus Joergenseniibacteriota</taxon>
    </lineage>
</organism>
<dbReference type="InterPro" id="IPR001279">
    <property type="entry name" value="Metallo-B-lactamas"/>
</dbReference>
<dbReference type="InterPro" id="IPR036866">
    <property type="entry name" value="RibonucZ/Hydroxyglut_hydro"/>
</dbReference>
<dbReference type="Pfam" id="PF07521">
    <property type="entry name" value="RMMBL"/>
    <property type="match status" value="1"/>
</dbReference>
<dbReference type="GO" id="GO:0016787">
    <property type="term" value="F:hydrolase activity"/>
    <property type="evidence" value="ECO:0007669"/>
    <property type="project" value="UniProtKB-KW"/>
</dbReference>
<protein>
    <recommendedName>
        <fullName evidence="6">MBL fold hydrolase</fullName>
    </recommendedName>
</protein>
<dbReference type="PANTHER" id="PTHR11203">
    <property type="entry name" value="CLEAVAGE AND POLYADENYLATION SPECIFICITY FACTOR FAMILY MEMBER"/>
    <property type="match status" value="1"/>
</dbReference>